<dbReference type="GO" id="GO:0030170">
    <property type="term" value="F:pyridoxal phosphate binding"/>
    <property type="evidence" value="ECO:0007669"/>
    <property type="project" value="InterPro"/>
</dbReference>
<evidence type="ECO:0000256" key="4">
    <source>
        <dbReference type="ARBA" id="ARBA00022898"/>
    </source>
</evidence>
<dbReference type="InterPro" id="IPR002129">
    <property type="entry name" value="PyrdxlP-dep_de-COase"/>
</dbReference>
<evidence type="ECO:0000256" key="3">
    <source>
        <dbReference type="ARBA" id="ARBA00022793"/>
    </source>
</evidence>
<dbReference type="AlphaFoldDB" id="A0A0A2BZR7"/>
<evidence type="ECO:0000256" key="2">
    <source>
        <dbReference type="ARBA" id="ARBA00009533"/>
    </source>
</evidence>
<gene>
    <name evidence="8" type="ORF">EV03_1946</name>
</gene>
<proteinExistence type="inferred from homology"/>
<dbReference type="SUPFAM" id="SSF53383">
    <property type="entry name" value="PLP-dependent transferases"/>
    <property type="match status" value="1"/>
</dbReference>
<dbReference type="GO" id="GO:0019752">
    <property type="term" value="P:carboxylic acid metabolic process"/>
    <property type="evidence" value="ECO:0007669"/>
    <property type="project" value="InterPro"/>
</dbReference>
<comment type="caution">
    <text evidence="8">The sequence shown here is derived from an EMBL/GenBank/DDBJ whole genome shotgun (WGS) entry which is preliminary data.</text>
</comment>
<evidence type="ECO:0000256" key="6">
    <source>
        <dbReference type="PIRSR" id="PIRSR602129-50"/>
    </source>
</evidence>
<comment type="cofactor">
    <cofactor evidence="1 6 7">
        <name>pyridoxal 5'-phosphate</name>
        <dbReference type="ChEBI" id="CHEBI:597326"/>
    </cofactor>
</comment>
<keyword evidence="5 7" id="KW-0456">Lyase</keyword>
<dbReference type="Gene3D" id="3.90.1150.170">
    <property type="match status" value="2"/>
</dbReference>
<dbReference type="GO" id="GO:0004058">
    <property type="term" value="F:aromatic-L-amino-acid decarboxylase activity"/>
    <property type="evidence" value="ECO:0007669"/>
    <property type="project" value="UniProtKB-ARBA"/>
</dbReference>
<dbReference type="EMBL" id="JNAX01000015">
    <property type="protein sequence ID" value="KGG19561.1"/>
    <property type="molecule type" value="Genomic_DNA"/>
</dbReference>
<dbReference type="InterPro" id="IPR015421">
    <property type="entry name" value="PyrdxlP-dep_Trfase_major"/>
</dbReference>
<feature type="modified residue" description="N6-(pyridoxal phosphate)lysine" evidence="6">
    <location>
        <position position="288"/>
    </location>
</feature>
<organism evidence="8 9">
    <name type="scientific">Prochlorococcus marinus str. PAC1</name>
    <dbReference type="NCBI Taxonomy" id="59924"/>
    <lineage>
        <taxon>Bacteria</taxon>
        <taxon>Bacillati</taxon>
        <taxon>Cyanobacteriota</taxon>
        <taxon>Cyanophyceae</taxon>
        <taxon>Synechococcales</taxon>
        <taxon>Prochlorococcaceae</taxon>
        <taxon>Prochlorococcus</taxon>
    </lineage>
</organism>
<keyword evidence="3" id="KW-0210">Decarboxylase</keyword>
<dbReference type="GO" id="GO:0005737">
    <property type="term" value="C:cytoplasm"/>
    <property type="evidence" value="ECO:0007669"/>
    <property type="project" value="TreeGrafter"/>
</dbReference>
<dbReference type="Pfam" id="PF00282">
    <property type="entry name" value="Pyridoxal_deC"/>
    <property type="match status" value="1"/>
</dbReference>
<name>A0A0A2BZR7_PROMR</name>
<evidence type="ECO:0000256" key="1">
    <source>
        <dbReference type="ARBA" id="ARBA00001933"/>
    </source>
</evidence>
<evidence type="ECO:0000256" key="7">
    <source>
        <dbReference type="RuleBase" id="RU000382"/>
    </source>
</evidence>
<dbReference type="PANTHER" id="PTHR45677:SF8">
    <property type="entry name" value="CYSTEINE SULFINIC ACID DECARBOXYLASE"/>
    <property type="match status" value="1"/>
</dbReference>
<evidence type="ECO:0000313" key="9">
    <source>
        <dbReference type="Proteomes" id="UP000030392"/>
    </source>
</evidence>
<protein>
    <submittedName>
        <fullName evidence="8">Pyridoxal-dependent decarboxylase family protein</fullName>
    </submittedName>
</protein>
<comment type="similarity">
    <text evidence="2 7">Belongs to the group II decarboxylase family.</text>
</comment>
<dbReference type="Gene3D" id="3.40.640.10">
    <property type="entry name" value="Type I PLP-dependent aspartate aminotransferase-like (Major domain)"/>
    <property type="match status" value="1"/>
</dbReference>
<sequence length="456" mass="49314">MDPFASPQNLDKELRSLLAQASSNLCDWFAESASQGPIPCSFELPEVYPAKEGVSNDVLLSELQLLMNGSYRPSHPGSLAHLDPPPLSASIAGELICAGLNNNLLADELSPSLSSLERNLCKWFCHKLGLGDLSGGVAASGGSLSNLMALVMARNNSGLETDPKAVFFASHDCHVSFSKAFRIMGLKQESLQKVSTDENGALNISSLRTSLNKIKSQGKKCFAVVATAGTTVRGAIDPLSEIAKFCKKENVWFHVDGSIGGIYGLSEMTSEIVQGLGFADSLTINPQKLLGIPKTSSLLLVANKNHLSSTFSTGLPYVEPITGNDFHGGELGIQGTRSAETLKLWIGLRQLGEKGIEKILLGSIKRRCYLESIIDRSKFKIISGPLHLLAFTPINYSSSQASDWSLKTRNSLLANKFMLSRPMYGDRYYLKAVMGNPNTKFDDLKMLANLINHSIS</sequence>
<accession>A0A0A2BZR7</accession>
<evidence type="ECO:0000256" key="5">
    <source>
        <dbReference type="ARBA" id="ARBA00023239"/>
    </source>
</evidence>
<keyword evidence="4 6" id="KW-0663">Pyridoxal phosphate</keyword>
<dbReference type="RefSeq" id="WP_036907191.1">
    <property type="nucleotide sequence ID" value="NZ_CP138967.1"/>
</dbReference>
<dbReference type="InterPro" id="IPR015424">
    <property type="entry name" value="PyrdxlP-dep_Trfase"/>
</dbReference>
<reference evidence="9" key="1">
    <citation type="journal article" date="2014" name="Sci. Data">
        <title>Genomes of diverse isolates of the marine cyanobacterium Prochlorococcus.</title>
        <authorList>
            <person name="Biller S."/>
            <person name="Berube P."/>
            <person name="Thompson J."/>
            <person name="Kelly L."/>
            <person name="Roggensack S."/>
            <person name="Awad L."/>
            <person name="Roache-Johnson K."/>
            <person name="Ding H."/>
            <person name="Giovannoni S.J."/>
            <person name="Moore L.R."/>
            <person name="Chisholm S.W."/>
        </authorList>
    </citation>
    <scope>NUCLEOTIDE SEQUENCE [LARGE SCALE GENOMIC DNA]</scope>
    <source>
        <strain evidence="9">PAC1</strain>
    </source>
</reference>
<dbReference type="PANTHER" id="PTHR45677">
    <property type="entry name" value="GLUTAMATE DECARBOXYLASE-RELATED"/>
    <property type="match status" value="1"/>
</dbReference>
<evidence type="ECO:0000313" key="8">
    <source>
        <dbReference type="EMBL" id="KGG19561.1"/>
    </source>
</evidence>
<dbReference type="Proteomes" id="UP000030392">
    <property type="component" value="Unassembled WGS sequence"/>
</dbReference>